<gene>
    <name evidence="6" type="ORF">CSC94_13780</name>
</gene>
<dbReference type="SMART" id="SM00346">
    <property type="entry name" value="HTH_ICLR"/>
    <property type="match status" value="1"/>
</dbReference>
<dbReference type="PANTHER" id="PTHR30136:SF34">
    <property type="entry name" value="TRANSCRIPTIONAL REGULATOR"/>
    <property type="match status" value="1"/>
</dbReference>
<dbReference type="Gene3D" id="1.10.10.10">
    <property type="entry name" value="Winged helix-like DNA-binding domain superfamily/Winged helix DNA-binding domain"/>
    <property type="match status" value="1"/>
</dbReference>
<organism evidence="6 7">
    <name type="scientific">Zhengella mangrovi</name>
    <dbReference type="NCBI Taxonomy" id="1982044"/>
    <lineage>
        <taxon>Bacteria</taxon>
        <taxon>Pseudomonadati</taxon>
        <taxon>Pseudomonadota</taxon>
        <taxon>Alphaproteobacteria</taxon>
        <taxon>Hyphomicrobiales</taxon>
        <taxon>Notoacmeibacteraceae</taxon>
        <taxon>Zhengella</taxon>
    </lineage>
</organism>
<keyword evidence="3" id="KW-0804">Transcription</keyword>
<dbReference type="Pfam" id="PF09339">
    <property type="entry name" value="HTH_IclR"/>
    <property type="match status" value="1"/>
</dbReference>
<dbReference type="PROSITE" id="PS51078">
    <property type="entry name" value="ICLR_ED"/>
    <property type="match status" value="1"/>
</dbReference>
<dbReference type="GO" id="GO:0045892">
    <property type="term" value="P:negative regulation of DNA-templated transcription"/>
    <property type="evidence" value="ECO:0007669"/>
    <property type="project" value="TreeGrafter"/>
</dbReference>
<dbReference type="GO" id="GO:0003700">
    <property type="term" value="F:DNA-binding transcription factor activity"/>
    <property type="evidence" value="ECO:0007669"/>
    <property type="project" value="TreeGrafter"/>
</dbReference>
<dbReference type="EMBL" id="PDVP01000008">
    <property type="protein sequence ID" value="PHP66360.1"/>
    <property type="molecule type" value="Genomic_DNA"/>
</dbReference>
<dbReference type="InterPro" id="IPR050707">
    <property type="entry name" value="HTH_MetabolicPath_Reg"/>
</dbReference>
<dbReference type="Gene3D" id="3.30.450.40">
    <property type="match status" value="1"/>
</dbReference>
<evidence type="ECO:0000256" key="3">
    <source>
        <dbReference type="ARBA" id="ARBA00023163"/>
    </source>
</evidence>
<name>A0A2G1QLN2_9HYPH</name>
<evidence type="ECO:0000259" key="5">
    <source>
        <dbReference type="PROSITE" id="PS51078"/>
    </source>
</evidence>
<reference evidence="6 7" key="1">
    <citation type="submission" date="2017-10" db="EMBL/GenBank/DDBJ databases">
        <title>Sedimentibacterium mangrovi gen. nov., sp. nov., a novel member of family Phyllobacteriacea isolated from mangrove sediment.</title>
        <authorList>
            <person name="Liao H."/>
            <person name="Tian Y."/>
        </authorList>
    </citation>
    <scope>NUCLEOTIDE SEQUENCE [LARGE SCALE GENOMIC DNA]</scope>
    <source>
        <strain evidence="6 7">X9-2-2</strain>
    </source>
</reference>
<dbReference type="PANTHER" id="PTHR30136">
    <property type="entry name" value="HELIX-TURN-HELIX TRANSCRIPTIONAL REGULATOR, ICLR FAMILY"/>
    <property type="match status" value="1"/>
</dbReference>
<dbReference type="OrthoDB" id="9807558at2"/>
<dbReference type="InterPro" id="IPR014757">
    <property type="entry name" value="Tscrpt_reg_IclR_C"/>
</dbReference>
<evidence type="ECO:0000259" key="4">
    <source>
        <dbReference type="PROSITE" id="PS51077"/>
    </source>
</evidence>
<keyword evidence="7" id="KW-1185">Reference proteome</keyword>
<dbReference type="InterPro" id="IPR036390">
    <property type="entry name" value="WH_DNA-bd_sf"/>
</dbReference>
<dbReference type="InterPro" id="IPR005471">
    <property type="entry name" value="Tscrpt_reg_IclR_N"/>
</dbReference>
<evidence type="ECO:0000256" key="1">
    <source>
        <dbReference type="ARBA" id="ARBA00023015"/>
    </source>
</evidence>
<feature type="domain" description="HTH iclR-type" evidence="4">
    <location>
        <begin position="20"/>
        <end position="81"/>
    </location>
</feature>
<comment type="caution">
    <text evidence="6">The sequence shown here is derived from an EMBL/GenBank/DDBJ whole genome shotgun (WGS) entry which is preliminary data.</text>
</comment>
<protein>
    <submittedName>
        <fullName evidence="6">IclR family transcriptional regulator</fullName>
    </submittedName>
</protein>
<keyword evidence="1" id="KW-0805">Transcription regulation</keyword>
<accession>A0A2G1QLN2</accession>
<dbReference type="Proteomes" id="UP000221168">
    <property type="component" value="Unassembled WGS sequence"/>
</dbReference>
<sequence length="274" mass="30086">MSDTAHIAEDRPEEKDPYLVPALQHGLKILMLFSREQPLLGAPDIVRQLSLPRASAFRLLHTLEQMNFLVADGDRKFRLGPAVLGLGFGYLVSDDLVDIAQPILRRLRDQTGLSSHMAVLDGKEVVYVIRHAARSTIASSVSVGTRFPVHATVMGRMLISDMTQAELRAMFPDERLPAFSPQTPKTVSELAFMLREDRERGYAVSQSFFEKGVCTVAAPVRDGFGQTVASINVTAVDSYVDETRLHGELKDAVLEAARMIGLWLSPGGAGVQID</sequence>
<dbReference type="SUPFAM" id="SSF55781">
    <property type="entry name" value="GAF domain-like"/>
    <property type="match status" value="1"/>
</dbReference>
<dbReference type="InterPro" id="IPR036388">
    <property type="entry name" value="WH-like_DNA-bd_sf"/>
</dbReference>
<dbReference type="PROSITE" id="PS51077">
    <property type="entry name" value="HTH_ICLR"/>
    <property type="match status" value="1"/>
</dbReference>
<evidence type="ECO:0000256" key="2">
    <source>
        <dbReference type="ARBA" id="ARBA00023125"/>
    </source>
</evidence>
<keyword evidence="2" id="KW-0238">DNA-binding</keyword>
<dbReference type="SUPFAM" id="SSF46785">
    <property type="entry name" value="Winged helix' DNA-binding domain"/>
    <property type="match status" value="1"/>
</dbReference>
<evidence type="ECO:0000313" key="6">
    <source>
        <dbReference type="EMBL" id="PHP66360.1"/>
    </source>
</evidence>
<feature type="domain" description="IclR-ED" evidence="5">
    <location>
        <begin position="82"/>
        <end position="266"/>
    </location>
</feature>
<dbReference type="GO" id="GO:0003677">
    <property type="term" value="F:DNA binding"/>
    <property type="evidence" value="ECO:0007669"/>
    <property type="project" value="UniProtKB-KW"/>
</dbReference>
<evidence type="ECO:0000313" key="7">
    <source>
        <dbReference type="Proteomes" id="UP000221168"/>
    </source>
</evidence>
<dbReference type="AlphaFoldDB" id="A0A2G1QLN2"/>
<proteinExistence type="predicted"/>
<dbReference type="RefSeq" id="WP_099306940.1">
    <property type="nucleotide sequence ID" value="NZ_PDVP01000008.1"/>
</dbReference>
<dbReference type="Pfam" id="PF01614">
    <property type="entry name" value="IclR_C"/>
    <property type="match status" value="1"/>
</dbReference>
<dbReference type="InterPro" id="IPR029016">
    <property type="entry name" value="GAF-like_dom_sf"/>
</dbReference>